<sequence length="510" mass="59110">MISKGTTSSEMVAESTISDYNIGSRIECCGHFGTIKYIGPVEGHPGVWLGIDWDDVERGKHNGTVNGIHYFQTQHPKSGSFLRKEKVNFAKIKEQQLLMFQQSINAPFLELVGFDKITDKQSNFHSLEIVNVRLQNVSNTGAPYELNSLCPNIREIDISKNLISSWKEIFNICCQLKYLHWINISENILTFPENCEDLVFPHITVLICGYMKINWEDVNKLSKVFPNIEELRVPYNNITDLSTPKHHNLKKLKVLDLEGNYIRQWSEINKLHVVTSLEHMILENTALENIYFESNSLPVDDFSNLNKLNINNNLIKGWCSIGELNKLQKLEYLRFMKNPVLEAENVATREQLVIARIGNLKFFNGRQIKDDERRGAEYDYIKRYALEWIKVKDTAEREPFLLEHNRYLELIKKYGLPEESELVVQTNILNSSLVNLNIEFEGRNISKRLPPSILIQKLVMLIQKLFKLNERPKLKYVSGSKSDIIIELEDEMKELGYYSVQDGDRIIVQI</sequence>
<evidence type="ECO:0000313" key="11">
    <source>
        <dbReference type="EMBL" id="KAJ8950146.1"/>
    </source>
</evidence>
<dbReference type="InterPro" id="IPR000938">
    <property type="entry name" value="CAP-Gly_domain"/>
</dbReference>
<dbReference type="PROSITE" id="PS50245">
    <property type="entry name" value="CAP_GLY_2"/>
    <property type="match status" value="1"/>
</dbReference>
<comment type="similarity">
    <text evidence="2">Belongs to the TBCE family.</text>
</comment>
<keyword evidence="6" id="KW-0677">Repeat</keyword>
<feature type="domain" description="CAP-Gly" evidence="10">
    <location>
        <begin position="39"/>
        <end position="83"/>
    </location>
</feature>
<dbReference type="SUPFAM" id="SSF74924">
    <property type="entry name" value="Cap-Gly domain"/>
    <property type="match status" value="1"/>
</dbReference>
<dbReference type="PROSITE" id="PS51450">
    <property type="entry name" value="LRR"/>
    <property type="match status" value="1"/>
</dbReference>
<dbReference type="GO" id="GO:0007010">
    <property type="term" value="P:cytoskeleton organization"/>
    <property type="evidence" value="ECO:0007669"/>
    <property type="project" value="TreeGrafter"/>
</dbReference>
<evidence type="ECO:0000256" key="1">
    <source>
        <dbReference type="ARBA" id="ARBA00004496"/>
    </source>
</evidence>
<keyword evidence="7" id="KW-0143">Chaperone</keyword>
<evidence type="ECO:0000256" key="8">
    <source>
        <dbReference type="ARBA" id="ARBA00026055"/>
    </source>
</evidence>
<keyword evidence="4" id="KW-0963">Cytoplasm</keyword>
<dbReference type="Pfam" id="PF01302">
    <property type="entry name" value="CAP_GLY"/>
    <property type="match status" value="1"/>
</dbReference>
<dbReference type="InterPro" id="IPR001611">
    <property type="entry name" value="Leu-rich_rpt"/>
</dbReference>
<dbReference type="Gene3D" id="3.10.20.90">
    <property type="entry name" value="Phosphatidylinositol 3-kinase Catalytic Subunit, Chain A, domain 1"/>
    <property type="match status" value="1"/>
</dbReference>
<evidence type="ECO:0000256" key="9">
    <source>
        <dbReference type="ARBA" id="ARBA00030180"/>
    </source>
</evidence>
<evidence type="ECO:0000256" key="6">
    <source>
        <dbReference type="ARBA" id="ARBA00022737"/>
    </source>
</evidence>
<dbReference type="PROSITE" id="PS00845">
    <property type="entry name" value="CAP_GLY_1"/>
    <property type="match status" value="1"/>
</dbReference>
<name>A0AAV8YFF5_9CUCU</name>
<dbReference type="SUPFAM" id="SSF52058">
    <property type="entry name" value="L domain-like"/>
    <property type="match status" value="1"/>
</dbReference>
<protein>
    <recommendedName>
        <fullName evidence="3">Tubulin-specific chaperone E</fullName>
    </recommendedName>
    <alternativeName>
        <fullName evidence="9">Tubulin-folding cofactor E</fullName>
    </alternativeName>
</protein>
<dbReference type="EMBL" id="JANEYF010002186">
    <property type="protein sequence ID" value="KAJ8950146.1"/>
    <property type="molecule type" value="Genomic_DNA"/>
</dbReference>
<keyword evidence="5" id="KW-0433">Leucine-rich repeat</keyword>
<dbReference type="Gene3D" id="3.80.10.10">
    <property type="entry name" value="Ribonuclease Inhibitor"/>
    <property type="match status" value="3"/>
</dbReference>
<accession>A0AAV8YFF5</accession>
<proteinExistence type="inferred from homology"/>
<comment type="subcellular location">
    <subcellularLocation>
        <location evidence="1">Cytoplasm</location>
    </subcellularLocation>
</comment>
<dbReference type="Proteomes" id="UP001162156">
    <property type="component" value="Unassembled WGS sequence"/>
</dbReference>
<dbReference type="InterPro" id="IPR036859">
    <property type="entry name" value="CAP-Gly_dom_sf"/>
</dbReference>
<dbReference type="GO" id="GO:0005737">
    <property type="term" value="C:cytoplasm"/>
    <property type="evidence" value="ECO:0007669"/>
    <property type="project" value="UniProtKB-SubCell"/>
</dbReference>
<dbReference type="InterPro" id="IPR032675">
    <property type="entry name" value="LRR_dom_sf"/>
</dbReference>
<dbReference type="Gene3D" id="2.30.30.190">
    <property type="entry name" value="CAP Gly-rich-like domain"/>
    <property type="match status" value="1"/>
</dbReference>
<dbReference type="SMART" id="SM01052">
    <property type="entry name" value="CAP_GLY"/>
    <property type="match status" value="1"/>
</dbReference>
<dbReference type="Pfam" id="PF12799">
    <property type="entry name" value="LRR_4"/>
    <property type="match status" value="1"/>
</dbReference>
<dbReference type="AlphaFoldDB" id="A0AAV8YFF5"/>
<comment type="caution">
    <text evidence="11">The sequence shown here is derived from an EMBL/GenBank/DDBJ whole genome shotgun (WGS) entry which is preliminary data.</text>
</comment>
<comment type="subunit">
    <text evidence="8">Supercomplex made of cofactors A to E. Cofactors A and D function by capturing and stabilizing tubulin in a quasi-native conformation. Cofactor E binds to the cofactor D-tubulin complex; interaction with cofactor C then causes the release of tubulin polypeptides that are committed to the native state.</text>
</comment>
<reference evidence="11" key="1">
    <citation type="journal article" date="2023" name="Insect Mol. Biol.">
        <title>Genome sequencing provides insights into the evolution of gene families encoding plant cell wall-degrading enzymes in longhorned beetles.</title>
        <authorList>
            <person name="Shin N.R."/>
            <person name="Okamura Y."/>
            <person name="Kirsch R."/>
            <person name="Pauchet Y."/>
        </authorList>
    </citation>
    <scope>NUCLEOTIDE SEQUENCE</scope>
    <source>
        <strain evidence="11">RBIC_L_NR</strain>
    </source>
</reference>
<gene>
    <name evidence="11" type="ORF">NQ314_007999</name>
</gene>
<evidence type="ECO:0000259" key="10">
    <source>
        <dbReference type="PROSITE" id="PS50245"/>
    </source>
</evidence>
<evidence type="ECO:0000256" key="2">
    <source>
        <dbReference type="ARBA" id="ARBA00006286"/>
    </source>
</evidence>
<evidence type="ECO:0000256" key="3">
    <source>
        <dbReference type="ARBA" id="ARBA00015004"/>
    </source>
</evidence>
<dbReference type="PANTHER" id="PTHR18849">
    <property type="entry name" value="LEUCINE RICH REPEAT PROTEIN"/>
    <property type="match status" value="1"/>
</dbReference>
<dbReference type="SUPFAM" id="SSF54236">
    <property type="entry name" value="Ubiquitin-like"/>
    <property type="match status" value="1"/>
</dbReference>
<dbReference type="InterPro" id="IPR025875">
    <property type="entry name" value="Leu-rich_rpt_4"/>
</dbReference>
<dbReference type="PANTHER" id="PTHR18849:SF0">
    <property type="entry name" value="CILIA- AND FLAGELLA-ASSOCIATED PROTEIN 410-RELATED"/>
    <property type="match status" value="1"/>
</dbReference>
<dbReference type="CDD" id="cd17044">
    <property type="entry name" value="Ubl_TBCE"/>
    <property type="match status" value="1"/>
</dbReference>
<dbReference type="InterPro" id="IPR029071">
    <property type="entry name" value="Ubiquitin-like_domsf"/>
</dbReference>
<keyword evidence="12" id="KW-1185">Reference proteome</keyword>
<dbReference type="FunFam" id="2.30.30.190:FF:000016">
    <property type="entry name" value="Tubulin-folding cofactor E"/>
    <property type="match status" value="1"/>
</dbReference>
<evidence type="ECO:0000256" key="5">
    <source>
        <dbReference type="ARBA" id="ARBA00022614"/>
    </source>
</evidence>
<organism evidence="11 12">
    <name type="scientific">Rhamnusium bicolor</name>
    <dbReference type="NCBI Taxonomy" id="1586634"/>
    <lineage>
        <taxon>Eukaryota</taxon>
        <taxon>Metazoa</taxon>
        <taxon>Ecdysozoa</taxon>
        <taxon>Arthropoda</taxon>
        <taxon>Hexapoda</taxon>
        <taxon>Insecta</taxon>
        <taxon>Pterygota</taxon>
        <taxon>Neoptera</taxon>
        <taxon>Endopterygota</taxon>
        <taxon>Coleoptera</taxon>
        <taxon>Polyphaga</taxon>
        <taxon>Cucujiformia</taxon>
        <taxon>Chrysomeloidea</taxon>
        <taxon>Cerambycidae</taxon>
        <taxon>Lepturinae</taxon>
        <taxon>Rhagiini</taxon>
        <taxon>Rhamnusium</taxon>
    </lineage>
</organism>
<dbReference type="SMART" id="SM00365">
    <property type="entry name" value="LRR_SD22"/>
    <property type="match status" value="4"/>
</dbReference>
<evidence type="ECO:0000313" key="12">
    <source>
        <dbReference type="Proteomes" id="UP001162156"/>
    </source>
</evidence>
<dbReference type="InterPro" id="IPR044079">
    <property type="entry name" value="Ubl_TBCE"/>
</dbReference>
<evidence type="ECO:0000256" key="4">
    <source>
        <dbReference type="ARBA" id="ARBA00022490"/>
    </source>
</evidence>
<evidence type="ECO:0000256" key="7">
    <source>
        <dbReference type="ARBA" id="ARBA00023186"/>
    </source>
</evidence>